<dbReference type="EMBL" id="JAELUQ010000014">
    <property type="protein sequence ID" value="KAG7403718.1"/>
    <property type="molecule type" value="Genomic_DNA"/>
</dbReference>
<dbReference type="AlphaFoldDB" id="A0A8J5NGW6"/>
<proteinExistence type="predicted"/>
<protein>
    <recommendedName>
        <fullName evidence="1">RNase H type-1 domain-containing protein</fullName>
    </recommendedName>
</protein>
<comment type="caution">
    <text evidence="2">The sequence shown here is derived from an EMBL/GenBank/DDBJ whole genome shotgun (WGS) entry which is preliminary data.</text>
</comment>
<feature type="domain" description="RNase H type-1" evidence="1">
    <location>
        <begin position="170"/>
        <end position="302"/>
    </location>
</feature>
<sequence length="452" mass="49967">MASSSIAEMVRWGAANGVSFDTKKTEVMHFSRSKLRTAPAVRHGDAEKHPESALRWLGIWLDSRLSFRLHVEKWAAKAKAVAYHLRGLTNTIHGPLPSAVRSAVRACVEPVLLHGSEAWTRLRRTDELLASCTRPKLIQRCFHQEQMPPLQLASKEKSADAFIRWVASLDPLTLVVYSDGSLSSEGVASYGFTIHQNNVPIFDGSGRLGPAEVFDAEATGALEGLKAALNLRDAAQNIFICLDNLAAATCLRGTPSDSSQDVFLDFQALATSHGAVQVLWVPGHTDIPGNEQADKLARAASSLPEPEDAQPTLAYLRRIARQKPKEAFEAWWSTSAPEQYKRLNLKATTGCPPELSLPRAALHHLLAARSLHGDFATYHERFDHDDARLVCSCGRRKAPDHIFYCRKVPPRHRLRLAPSPNATVNLAIGKDFTKFIDLSKDSEFFGKICPRY</sequence>
<name>A0A8J5NGW6_FUSOX</name>
<reference evidence="2" key="1">
    <citation type="submission" date="2021-04" db="EMBL/GenBank/DDBJ databases">
        <title>First draft genome resource for Brassicaceae pathogens Fusarium oxysporum f. sp. raphani and Fusarium oxysporum f. sp. rapae.</title>
        <authorList>
            <person name="Asai S."/>
        </authorList>
    </citation>
    <scope>NUCLEOTIDE SEQUENCE</scope>
    <source>
        <strain evidence="2">Tf1208</strain>
    </source>
</reference>
<dbReference type="CDD" id="cd09276">
    <property type="entry name" value="Rnase_HI_RT_non_LTR"/>
    <property type="match status" value="1"/>
</dbReference>
<dbReference type="GO" id="GO:0004523">
    <property type="term" value="F:RNA-DNA hybrid ribonuclease activity"/>
    <property type="evidence" value="ECO:0007669"/>
    <property type="project" value="InterPro"/>
</dbReference>
<gene>
    <name evidence="2" type="ORF">Forpe1208_v016216</name>
</gene>
<dbReference type="Pfam" id="PF00075">
    <property type="entry name" value="RNase_H"/>
    <property type="match status" value="1"/>
</dbReference>
<dbReference type="PANTHER" id="PTHR33481:SF1">
    <property type="entry name" value="ENDONUCLEASE_EXONUCLEASE_PHOSPHATASE DOMAIN-CONTAINING PROTEIN-RELATED"/>
    <property type="match status" value="1"/>
</dbReference>
<dbReference type="Proteomes" id="UP000694050">
    <property type="component" value="Unassembled WGS sequence"/>
</dbReference>
<dbReference type="PROSITE" id="PS50879">
    <property type="entry name" value="RNASE_H_1"/>
    <property type="match status" value="1"/>
</dbReference>
<evidence type="ECO:0000313" key="2">
    <source>
        <dbReference type="EMBL" id="KAG7403718.1"/>
    </source>
</evidence>
<dbReference type="GO" id="GO:0003676">
    <property type="term" value="F:nucleic acid binding"/>
    <property type="evidence" value="ECO:0007669"/>
    <property type="project" value="InterPro"/>
</dbReference>
<evidence type="ECO:0000259" key="1">
    <source>
        <dbReference type="PROSITE" id="PS50879"/>
    </source>
</evidence>
<dbReference type="InterPro" id="IPR002156">
    <property type="entry name" value="RNaseH_domain"/>
</dbReference>
<evidence type="ECO:0000313" key="3">
    <source>
        <dbReference type="Proteomes" id="UP000694050"/>
    </source>
</evidence>
<dbReference type="PANTHER" id="PTHR33481">
    <property type="entry name" value="REVERSE TRANSCRIPTASE"/>
    <property type="match status" value="1"/>
</dbReference>
<organism evidence="2 3">
    <name type="scientific">Fusarium oxysporum f. sp. rapae</name>
    <dbReference type="NCBI Taxonomy" id="485398"/>
    <lineage>
        <taxon>Eukaryota</taxon>
        <taxon>Fungi</taxon>
        <taxon>Dikarya</taxon>
        <taxon>Ascomycota</taxon>
        <taxon>Pezizomycotina</taxon>
        <taxon>Sordariomycetes</taxon>
        <taxon>Hypocreomycetidae</taxon>
        <taxon>Hypocreales</taxon>
        <taxon>Nectriaceae</taxon>
        <taxon>Fusarium</taxon>
        <taxon>Fusarium oxysporum species complex</taxon>
    </lineage>
</organism>
<accession>A0A8J5NGW6</accession>